<name>A0AA86VYN9_9FABA</name>
<keyword evidence="3" id="KW-1185">Reference proteome</keyword>
<protein>
    <submittedName>
        <fullName evidence="2">Uncharacterized protein</fullName>
    </submittedName>
</protein>
<proteinExistence type="predicted"/>
<gene>
    <name evidence="2" type="ORF">AYBTSS11_LOCUS15956</name>
</gene>
<evidence type="ECO:0000313" key="2">
    <source>
        <dbReference type="EMBL" id="CAJ1955114.1"/>
    </source>
</evidence>
<dbReference type="Gramene" id="rna-AYBTSS11_LOCUS15956">
    <property type="protein sequence ID" value="CAJ1955114.1"/>
    <property type="gene ID" value="gene-AYBTSS11_LOCUS15956"/>
</dbReference>
<dbReference type="AlphaFoldDB" id="A0AA86VYN9"/>
<evidence type="ECO:0000256" key="1">
    <source>
        <dbReference type="SAM" id="MobiDB-lite"/>
    </source>
</evidence>
<organism evidence="2 3">
    <name type="scientific">Sphenostylis stenocarpa</name>
    <dbReference type="NCBI Taxonomy" id="92480"/>
    <lineage>
        <taxon>Eukaryota</taxon>
        <taxon>Viridiplantae</taxon>
        <taxon>Streptophyta</taxon>
        <taxon>Embryophyta</taxon>
        <taxon>Tracheophyta</taxon>
        <taxon>Spermatophyta</taxon>
        <taxon>Magnoliopsida</taxon>
        <taxon>eudicotyledons</taxon>
        <taxon>Gunneridae</taxon>
        <taxon>Pentapetalae</taxon>
        <taxon>rosids</taxon>
        <taxon>fabids</taxon>
        <taxon>Fabales</taxon>
        <taxon>Fabaceae</taxon>
        <taxon>Papilionoideae</taxon>
        <taxon>50 kb inversion clade</taxon>
        <taxon>NPAAA clade</taxon>
        <taxon>indigoferoid/millettioid clade</taxon>
        <taxon>Phaseoleae</taxon>
        <taxon>Sphenostylis</taxon>
    </lineage>
</organism>
<evidence type="ECO:0000313" key="3">
    <source>
        <dbReference type="Proteomes" id="UP001189624"/>
    </source>
</evidence>
<feature type="compositionally biased region" description="Polar residues" evidence="1">
    <location>
        <begin position="1"/>
        <end position="17"/>
    </location>
</feature>
<accession>A0AA86VYN9</accession>
<feature type="compositionally biased region" description="Polar residues" evidence="1">
    <location>
        <begin position="26"/>
        <end position="57"/>
    </location>
</feature>
<sequence>MAPNAITRTALRSSDANPNYADCSFKPNNAPTDATVASCTQPHQEATQPRQEATQPHQCHHQVEKLDGFSSAEYKRMRTSAAAPSDSYPSAENKTIQSDAAGAGAAGATAGAGAAATNATTSTPGTSSSQNKDPYAVKFVFKENKLEKVDGIYGDWIPDLPH</sequence>
<dbReference type="EMBL" id="OY731402">
    <property type="protein sequence ID" value="CAJ1955114.1"/>
    <property type="molecule type" value="Genomic_DNA"/>
</dbReference>
<feature type="compositionally biased region" description="Low complexity" evidence="1">
    <location>
        <begin position="100"/>
        <end position="129"/>
    </location>
</feature>
<feature type="compositionally biased region" description="Low complexity" evidence="1">
    <location>
        <begin position="80"/>
        <end position="91"/>
    </location>
</feature>
<dbReference type="Proteomes" id="UP001189624">
    <property type="component" value="Chromosome 5"/>
</dbReference>
<feature type="region of interest" description="Disordered" evidence="1">
    <location>
        <begin position="1"/>
        <end position="134"/>
    </location>
</feature>
<reference evidence="2" key="1">
    <citation type="submission" date="2023-10" db="EMBL/GenBank/DDBJ databases">
        <authorList>
            <person name="Domelevo Entfellner J.-B."/>
        </authorList>
    </citation>
    <scope>NUCLEOTIDE SEQUENCE</scope>
</reference>